<protein>
    <submittedName>
        <fullName evidence="1">Uncharacterized protein</fullName>
    </submittedName>
</protein>
<keyword evidence="2" id="KW-1185">Reference proteome</keyword>
<evidence type="ECO:0000313" key="2">
    <source>
        <dbReference type="Proteomes" id="UP000305778"/>
    </source>
</evidence>
<proteinExistence type="predicted"/>
<dbReference type="EMBL" id="SUMC01000097">
    <property type="protein sequence ID" value="TJZ99739.1"/>
    <property type="molecule type" value="Genomic_DNA"/>
</dbReference>
<comment type="caution">
    <text evidence="1">The sequence shown here is derived from an EMBL/GenBank/DDBJ whole genome shotgun (WGS) entry which is preliminary data.</text>
</comment>
<dbReference type="RefSeq" id="WP_136729760.1">
    <property type="nucleotide sequence ID" value="NZ_SUMC01000097.1"/>
</dbReference>
<gene>
    <name evidence="1" type="ORF">FCI23_44605</name>
</gene>
<evidence type="ECO:0000313" key="1">
    <source>
        <dbReference type="EMBL" id="TJZ99739.1"/>
    </source>
</evidence>
<accession>A0A4U0RUC7</accession>
<reference evidence="1 2" key="1">
    <citation type="submission" date="2019-04" db="EMBL/GenBank/DDBJ databases">
        <title>Streptomyces oryziradicis sp. nov., a novel actinomycete isolated from rhizosphere soil of rice (Oryza sativa L.).</title>
        <authorList>
            <person name="Li C."/>
        </authorList>
    </citation>
    <scope>NUCLEOTIDE SEQUENCE [LARGE SCALE GENOMIC DNA]</scope>
    <source>
        <strain evidence="1 2">NEAU-C40</strain>
    </source>
</reference>
<organism evidence="1 2">
    <name type="scientific">Actinacidiphila oryziradicis</name>
    <dbReference type="NCBI Taxonomy" id="2571141"/>
    <lineage>
        <taxon>Bacteria</taxon>
        <taxon>Bacillati</taxon>
        <taxon>Actinomycetota</taxon>
        <taxon>Actinomycetes</taxon>
        <taxon>Kitasatosporales</taxon>
        <taxon>Streptomycetaceae</taxon>
        <taxon>Actinacidiphila</taxon>
    </lineage>
</organism>
<dbReference type="AlphaFoldDB" id="A0A4U0RUC7"/>
<dbReference type="Proteomes" id="UP000305778">
    <property type="component" value="Unassembled WGS sequence"/>
</dbReference>
<dbReference type="OrthoDB" id="4328477at2"/>
<name>A0A4U0RUC7_9ACTN</name>
<sequence length="89" mass="9640">MDQTQSSRFAAPAGGEISMVELIARIQRARDWAHLEAQKNYSLVEEHVDDGVLLQALAQQSRAAAFEAVRVVLEEILAPGTHSDGLPAS</sequence>